<reference evidence="3 5" key="1">
    <citation type="submission" date="2015-05" db="EMBL/GenBank/DDBJ databases">
        <title>Genome assembly of Archangium gephyra DSM 2261.</title>
        <authorList>
            <person name="Sharma G."/>
            <person name="Subramanian S."/>
        </authorList>
    </citation>
    <scope>NUCLEOTIDE SEQUENCE [LARGE SCALE GENOMIC DNA]</scope>
    <source>
        <strain evidence="3 5">DSM 2261</strain>
    </source>
</reference>
<dbReference type="PROSITE" id="PS50104">
    <property type="entry name" value="TIR"/>
    <property type="match status" value="1"/>
</dbReference>
<dbReference type="SUPFAM" id="SSF52200">
    <property type="entry name" value="Toll/Interleukin receptor TIR domain"/>
    <property type="match status" value="1"/>
</dbReference>
<dbReference type="PANTHER" id="PTHR10039:SF14">
    <property type="entry name" value="NACHT DOMAIN-CONTAINING PROTEIN"/>
    <property type="match status" value="1"/>
</dbReference>
<evidence type="ECO:0000313" key="4">
    <source>
        <dbReference type="EMBL" id="REG32925.1"/>
    </source>
</evidence>
<dbReference type="SUPFAM" id="SSF48371">
    <property type="entry name" value="ARM repeat"/>
    <property type="match status" value="1"/>
</dbReference>
<dbReference type="PANTHER" id="PTHR10039">
    <property type="entry name" value="AMELOGENIN"/>
    <property type="match status" value="1"/>
</dbReference>
<dbReference type="InterPro" id="IPR056884">
    <property type="entry name" value="NPHP3-like_N"/>
</dbReference>
<dbReference type="EMBL" id="CP011509">
    <property type="protein sequence ID" value="AKJ00378.1"/>
    <property type="molecule type" value="Genomic_DNA"/>
</dbReference>
<dbReference type="RefSeq" id="WP_075335886.1">
    <property type="nucleotide sequence ID" value="NZ_CP011509.1"/>
</dbReference>
<dbReference type="SUPFAM" id="SSF52540">
    <property type="entry name" value="P-loop containing nucleoside triphosphate hydrolases"/>
    <property type="match status" value="1"/>
</dbReference>
<keyword evidence="1" id="KW-0677">Repeat</keyword>
<dbReference type="KEGG" id="age:AA314_02004"/>
<accession>A0AAC8Q3H1</accession>
<dbReference type="Pfam" id="PF24883">
    <property type="entry name" value="NPHP3_N"/>
    <property type="match status" value="1"/>
</dbReference>
<evidence type="ECO:0000259" key="2">
    <source>
        <dbReference type="PROSITE" id="PS50104"/>
    </source>
</evidence>
<dbReference type="InterPro" id="IPR016024">
    <property type="entry name" value="ARM-type_fold"/>
</dbReference>
<dbReference type="Gene3D" id="3.40.50.10140">
    <property type="entry name" value="Toll/interleukin-1 receptor homology (TIR) domain"/>
    <property type="match status" value="1"/>
</dbReference>
<evidence type="ECO:0000313" key="6">
    <source>
        <dbReference type="Proteomes" id="UP000256345"/>
    </source>
</evidence>
<protein>
    <submittedName>
        <fullName evidence="4">TIR domain-containing protein</fullName>
    </submittedName>
</protein>
<evidence type="ECO:0000313" key="5">
    <source>
        <dbReference type="Proteomes" id="UP000035579"/>
    </source>
</evidence>
<gene>
    <name evidence="3" type="ORF">AA314_02004</name>
    <name evidence="4" type="ORF">ATI61_104215</name>
</gene>
<dbReference type="Proteomes" id="UP000256345">
    <property type="component" value="Unassembled WGS sequence"/>
</dbReference>
<dbReference type="InterPro" id="IPR000157">
    <property type="entry name" value="TIR_dom"/>
</dbReference>
<proteinExistence type="predicted"/>
<reference evidence="4 6" key="2">
    <citation type="submission" date="2018-08" db="EMBL/GenBank/DDBJ databases">
        <title>Genomic Encyclopedia of Archaeal and Bacterial Type Strains, Phase II (KMG-II): from individual species to whole genera.</title>
        <authorList>
            <person name="Goeker M."/>
        </authorList>
    </citation>
    <scope>NUCLEOTIDE SEQUENCE [LARGE SCALE GENOMIC DNA]</scope>
    <source>
        <strain evidence="4 6">DSM 2261</strain>
    </source>
</reference>
<dbReference type="Proteomes" id="UP000035579">
    <property type="component" value="Chromosome"/>
</dbReference>
<dbReference type="InterPro" id="IPR035897">
    <property type="entry name" value="Toll_tir_struct_dom_sf"/>
</dbReference>
<dbReference type="EMBL" id="QUMU01000004">
    <property type="protein sequence ID" value="REG32925.1"/>
    <property type="molecule type" value="Genomic_DNA"/>
</dbReference>
<dbReference type="InterPro" id="IPR027417">
    <property type="entry name" value="P-loop_NTPase"/>
</dbReference>
<keyword evidence="6" id="KW-1185">Reference proteome</keyword>
<evidence type="ECO:0000256" key="1">
    <source>
        <dbReference type="ARBA" id="ARBA00022737"/>
    </source>
</evidence>
<feature type="domain" description="TIR" evidence="2">
    <location>
        <begin position="1"/>
        <end position="142"/>
    </location>
</feature>
<organism evidence="3 5">
    <name type="scientific">Archangium gephyra</name>
    <dbReference type="NCBI Taxonomy" id="48"/>
    <lineage>
        <taxon>Bacteria</taxon>
        <taxon>Pseudomonadati</taxon>
        <taxon>Myxococcota</taxon>
        <taxon>Myxococcia</taxon>
        <taxon>Myxococcales</taxon>
        <taxon>Cystobacterineae</taxon>
        <taxon>Archangiaceae</taxon>
        <taxon>Archangium</taxon>
    </lineage>
</organism>
<sequence>MGLVGFCSYARKDRKHLLQLERHLSVLERLGLLYLWFDEKVQVGTARDSEIERQLNEADVILLLISSDFLHSEVCQNQLARALERHEAGEALAIPILVRPVDISGTSLDALQVLPKGRRAVTQWKPPDAAWQLVAVEIRQLVETILRRNETRTASDSASALDVVPLRALLKGIRELPNDIANRVENFLRSYVGPGTAPFGGRTDDLRALDQWLDEPQQPPYLLLASPGGRGKSALLAHWMASLSTRSDLAIAYFPVSIRFQTNLAGTILSALNARLAVLRGERIPTSLGTPVSAWSRLLFDVLSKPLPDGRQLLLVLDGLDESADLETGPSLFPLIPPPGLRIVLSTREIVGRNIRGWLQHLGWSRPGLAVVRGLNFLDDSGIADAVRQLDSPWNALAQEFDAISALRRLTGGDPLLLGLYLAELSSQTEVASLPNLLQTLTPGLKGYFERWWEEQRRLWGRHAPLRVRTTQEVLGVLACAFGPLKRHELLALLRARTGLVLEEVLQPLARLIVGDGFQQGYAFTHPRLGEYIRNALLSLDEQKKWTARFLDWGQRTLDGLTSKSLTPRDVPPYLVQYYGMHLEAAGHGVQALMKLVNEDWRSAAGTYDRTHATFLMDVERAWSASRKANSKRVAAGASPILSDEVRCALARAGIHSLVQNLTPPLIELLVRDGVWTFNEGLAYIRQAHSVKQQVLGLVGLAGCSSDPERQDRLSEALDATLALHDEYDSGTEALKLELLFKLAPHLSDAMAERAFAGCLKIRNATTRAHALGYAIIHQKEPLRSSFIKRAIAVIRKSSPPVDLTHLSHLEFVEFIESEFRNIVEQGNSSHDAGDYLAFCETDLYGLTRKHGIAPELEESLERRWDEFSVTRIAGVQKIKEPLVSELIRKTCQLERPRARASVFESIAHRLCPAHLEEVLSNAETIREPRVRAKLLAVLALHLPYSARRKDALNKAMAAALEFSDHDLILDTAARIIDSLGAVARREALRGLHPPRLRKAVADKMSDLLHAKASKESPASGGFDQGVISDAVHVLFDVLERDEGLLSSPDEHVKFAHALSALKMQILELPDENKKQRVLKRVLWRVIQSENVGYCELALTSFASLLPDSVIEKLFRRICGFHIRDYDPEGWGYLAKAFAVLAPRLSPALRELAVKRAIDALDRQRAPFDLEEVLVLLAPEIPPALHSEALRIARRIAYLSARVEALASLASCLSGEAREDVIDEALQAAVRIHDERDAAYTNDLILRALRQLSPLLLTLSRSKSYLHCSNVLMDLSSRERSAVLSALHAFTPVLLELCGEKDTARIAQEVIEATQWWT</sequence>
<dbReference type="Pfam" id="PF13676">
    <property type="entry name" value="TIR_2"/>
    <property type="match status" value="1"/>
</dbReference>
<name>A0AAC8Q3H1_9BACT</name>
<dbReference type="Gene3D" id="3.40.50.300">
    <property type="entry name" value="P-loop containing nucleotide triphosphate hydrolases"/>
    <property type="match status" value="1"/>
</dbReference>
<evidence type="ECO:0000313" key="3">
    <source>
        <dbReference type="EMBL" id="AKJ00378.1"/>
    </source>
</evidence>
<dbReference type="GO" id="GO:0007165">
    <property type="term" value="P:signal transduction"/>
    <property type="evidence" value="ECO:0007669"/>
    <property type="project" value="InterPro"/>
</dbReference>